<gene>
    <name evidence="2" type="ORF">N864_02080</name>
</gene>
<dbReference type="SMART" id="SM00245">
    <property type="entry name" value="TSPc"/>
    <property type="match status" value="1"/>
</dbReference>
<dbReference type="SUPFAM" id="SSF52096">
    <property type="entry name" value="ClpP/crotonase"/>
    <property type="match status" value="1"/>
</dbReference>
<dbReference type="Pfam" id="PF03572">
    <property type="entry name" value="Peptidase_S41"/>
    <property type="match status" value="1"/>
</dbReference>
<protein>
    <recommendedName>
        <fullName evidence="1">Tail specific protease domain-containing protein</fullName>
    </recommendedName>
</protein>
<dbReference type="InterPro" id="IPR005151">
    <property type="entry name" value="Tail-specific_protease"/>
</dbReference>
<keyword evidence="3" id="KW-1185">Reference proteome</keyword>
<name>W9GKY1_9MICO</name>
<dbReference type="OrthoDB" id="7314861at2"/>
<dbReference type="InterPro" id="IPR029045">
    <property type="entry name" value="ClpP/crotonase-like_dom_sf"/>
</dbReference>
<dbReference type="AlphaFoldDB" id="W9GKY1"/>
<comment type="caution">
    <text evidence="2">The sequence shown here is derived from an EMBL/GenBank/DDBJ whole genome shotgun (WGS) entry which is preliminary data.</text>
</comment>
<dbReference type="EMBL" id="AWQS01000087">
    <property type="protein sequence ID" value="EWT05782.1"/>
    <property type="molecule type" value="Genomic_DNA"/>
</dbReference>
<dbReference type="RefSeq" id="WP_034716779.1">
    <property type="nucleotide sequence ID" value="NZ_AWQS01000087.1"/>
</dbReference>
<evidence type="ECO:0000259" key="1">
    <source>
        <dbReference type="SMART" id="SM00245"/>
    </source>
</evidence>
<sequence>MTIGGRVGRQLLSIGALAAAVAVAMVLLSPSRPQPVGTPEPTRTALSPAEEYARTALQIMGDRSFFVDEVTWWPGVVRDAMAQVRPARSAADTYPALTTALAAAAGPQGLLVAPKDVPTPEIAAPPAVSASGGIGHITVPTIGPLISDSESARATAIADTIRTSQPAVSCGWVIDLRDTRSQDDWGLLAGLHQFLPEGEIFQLRDRNGKAFHVSIAMGSVFLSGRPMASASGSGTRNTRPVAVLQSGQTTGVGEALTLALQQSDRTRTFGTDTRGLPLTERFALPDGAELVLPTTRLTDLAGHDFTHGIPPQARTDDPDRAAVDWLRSQCRRR</sequence>
<evidence type="ECO:0000313" key="3">
    <source>
        <dbReference type="Proteomes" id="UP000019494"/>
    </source>
</evidence>
<proteinExistence type="predicted"/>
<feature type="domain" description="Tail specific protease" evidence="1">
    <location>
        <begin position="105"/>
        <end position="316"/>
    </location>
</feature>
<evidence type="ECO:0000313" key="2">
    <source>
        <dbReference type="EMBL" id="EWT05782.1"/>
    </source>
</evidence>
<accession>W9GKY1</accession>
<organism evidence="2 3">
    <name type="scientific">Intrasporangium chromatireducens Q5-1</name>
    <dbReference type="NCBI Taxonomy" id="584657"/>
    <lineage>
        <taxon>Bacteria</taxon>
        <taxon>Bacillati</taxon>
        <taxon>Actinomycetota</taxon>
        <taxon>Actinomycetes</taxon>
        <taxon>Micrococcales</taxon>
        <taxon>Intrasporangiaceae</taxon>
        <taxon>Intrasporangium</taxon>
    </lineage>
</organism>
<dbReference type="GO" id="GO:0008236">
    <property type="term" value="F:serine-type peptidase activity"/>
    <property type="evidence" value="ECO:0007669"/>
    <property type="project" value="InterPro"/>
</dbReference>
<dbReference type="Proteomes" id="UP000019494">
    <property type="component" value="Unassembled WGS sequence"/>
</dbReference>
<reference evidence="3" key="1">
    <citation type="submission" date="2013-08" db="EMBL/GenBank/DDBJ databases">
        <title>Intrasporangium oryzae NRRL B-24470.</title>
        <authorList>
            <person name="Liu H."/>
            <person name="Wang G."/>
        </authorList>
    </citation>
    <scope>NUCLEOTIDE SEQUENCE [LARGE SCALE GENOMIC DNA]</scope>
    <source>
        <strain evidence="3">Q5-1</strain>
    </source>
</reference>
<dbReference type="GO" id="GO:0006508">
    <property type="term" value="P:proteolysis"/>
    <property type="evidence" value="ECO:0007669"/>
    <property type="project" value="InterPro"/>
</dbReference>
<dbReference type="Gene3D" id="3.90.226.10">
    <property type="entry name" value="2-enoyl-CoA Hydratase, Chain A, domain 1"/>
    <property type="match status" value="1"/>
</dbReference>